<proteinExistence type="predicted"/>
<organism evidence="1 2">
    <name type="scientific">Rhodococcus tukisamuensis</name>
    <dbReference type="NCBI Taxonomy" id="168276"/>
    <lineage>
        <taxon>Bacteria</taxon>
        <taxon>Bacillati</taxon>
        <taxon>Actinomycetota</taxon>
        <taxon>Actinomycetes</taxon>
        <taxon>Mycobacteriales</taxon>
        <taxon>Nocardiaceae</taxon>
        <taxon>Rhodococcus</taxon>
    </lineage>
</organism>
<dbReference type="EMBL" id="FNAB01000010">
    <property type="protein sequence ID" value="SDE12417.1"/>
    <property type="molecule type" value="Genomic_DNA"/>
</dbReference>
<protein>
    <submittedName>
        <fullName evidence="1">DNA-binding transcriptional regulator of glucitol operon</fullName>
    </submittedName>
</protein>
<name>A0A1G7AD65_9NOCA</name>
<evidence type="ECO:0000313" key="2">
    <source>
        <dbReference type="Proteomes" id="UP000199417"/>
    </source>
</evidence>
<reference evidence="1 2" key="1">
    <citation type="submission" date="2016-10" db="EMBL/GenBank/DDBJ databases">
        <authorList>
            <person name="de Groot N.N."/>
        </authorList>
    </citation>
    <scope>NUCLEOTIDE SEQUENCE [LARGE SCALE GENOMIC DNA]</scope>
    <source>
        <strain evidence="1 2">JCM 11308</strain>
    </source>
</reference>
<accession>A0A1G7AD65</accession>
<sequence length="109" mass="11882">MGWWQWTRFEAAGGTGQNLGYAFQWPLFAAFVVYAYRRFVQLEDADPEAPVAGADEGPREIPADLLPQRASVGAAATIGTDVDDPEVEAIAAYNNYLAQIRAEGDRSTT</sequence>
<dbReference type="GO" id="GO:0003677">
    <property type="term" value="F:DNA binding"/>
    <property type="evidence" value="ECO:0007669"/>
    <property type="project" value="UniProtKB-KW"/>
</dbReference>
<dbReference type="AlphaFoldDB" id="A0A1G7AD65"/>
<dbReference type="Proteomes" id="UP000199417">
    <property type="component" value="Unassembled WGS sequence"/>
</dbReference>
<gene>
    <name evidence="1" type="ORF">SAMN05444580_110130</name>
</gene>
<keyword evidence="1" id="KW-0238">DNA-binding</keyword>
<keyword evidence="2" id="KW-1185">Reference proteome</keyword>
<evidence type="ECO:0000313" key="1">
    <source>
        <dbReference type="EMBL" id="SDE12417.1"/>
    </source>
</evidence>
<dbReference type="STRING" id="168276.SAMN05444580_110130"/>